<reference evidence="1 2" key="1">
    <citation type="submission" date="2019-05" db="EMBL/GenBank/DDBJ databases">
        <title>Flagellimonas sp. AsT0115, sp. nov., isolated from a marine red algae, Asparagopsis taxiformis.</title>
        <authorList>
            <person name="Kim J."/>
            <person name="Jeong S.E."/>
            <person name="Jeon C.O."/>
        </authorList>
    </citation>
    <scope>NUCLEOTIDE SEQUENCE [LARGE SCALE GENOMIC DNA]</scope>
    <source>
        <strain evidence="1 2">AsT0115</strain>
    </source>
</reference>
<protein>
    <submittedName>
        <fullName evidence="1">Type II toxin-antitoxin system HicA family toxin</fullName>
    </submittedName>
</protein>
<dbReference type="Pfam" id="PF07927">
    <property type="entry name" value="HicA_toxin"/>
    <property type="match status" value="1"/>
</dbReference>
<organism evidence="1 2">
    <name type="scientific">Flagellimonas algicola</name>
    <dbReference type="NCBI Taxonomy" id="2583815"/>
    <lineage>
        <taxon>Bacteria</taxon>
        <taxon>Pseudomonadati</taxon>
        <taxon>Bacteroidota</taxon>
        <taxon>Flavobacteriia</taxon>
        <taxon>Flavobacteriales</taxon>
        <taxon>Flavobacteriaceae</taxon>
        <taxon>Flagellimonas</taxon>
    </lineage>
</organism>
<dbReference type="EMBL" id="VCNI01000002">
    <property type="protein sequence ID" value="TMU54996.1"/>
    <property type="molecule type" value="Genomic_DNA"/>
</dbReference>
<comment type="caution">
    <text evidence="1">The sequence shown here is derived from an EMBL/GenBank/DDBJ whole genome shotgun (WGS) entry which is preliminary data.</text>
</comment>
<dbReference type="InterPro" id="IPR012933">
    <property type="entry name" value="HicA_mRNA_interferase"/>
</dbReference>
<name>A0ABY2WKE0_9FLAO</name>
<proteinExistence type="predicted"/>
<accession>A0ABY2WKE0</accession>
<dbReference type="SUPFAM" id="SSF54786">
    <property type="entry name" value="YcfA/nrd intein domain"/>
    <property type="match status" value="1"/>
</dbReference>
<dbReference type="Proteomes" id="UP000751614">
    <property type="component" value="Unassembled WGS sequence"/>
</dbReference>
<dbReference type="RefSeq" id="WP_138836698.1">
    <property type="nucleotide sequence ID" value="NZ_VCNI01000002.1"/>
</dbReference>
<keyword evidence="2" id="KW-1185">Reference proteome</keyword>
<evidence type="ECO:0000313" key="2">
    <source>
        <dbReference type="Proteomes" id="UP000751614"/>
    </source>
</evidence>
<sequence>MSRIDKLIEKFKSVPKDFTWEELIKILAHFGYHEIRKKGKTGGSRMKFSNGDKEIINLHKPHPGNIVKQYAIRQVLEKLNL</sequence>
<evidence type="ECO:0000313" key="1">
    <source>
        <dbReference type="EMBL" id="TMU54996.1"/>
    </source>
</evidence>
<gene>
    <name evidence="1" type="ORF">FGG15_12450</name>
</gene>